<keyword evidence="3" id="KW-1185">Reference proteome</keyword>
<evidence type="ECO:0000313" key="3">
    <source>
        <dbReference type="Proteomes" id="UP001181693"/>
    </source>
</evidence>
<evidence type="ECO:0000313" key="2">
    <source>
        <dbReference type="EMBL" id="DBA27299.1"/>
    </source>
</evidence>
<accession>A0AAV3A7Y7</accession>
<gene>
    <name evidence="2" type="ORF">GDO54_011461</name>
</gene>
<keyword evidence="1" id="KW-0732">Signal</keyword>
<comment type="caution">
    <text evidence="2">The sequence shown here is derived from an EMBL/GenBank/DDBJ whole genome shotgun (WGS) entry which is preliminary data.</text>
</comment>
<evidence type="ECO:0000256" key="1">
    <source>
        <dbReference type="SAM" id="SignalP"/>
    </source>
</evidence>
<dbReference type="Proteomes" id="UP001181693">
    <property type="component" value="Unassembled WGS sequence"/>
</dbReference>
<evidence type="ECO:0008006" key="4">
    <source>
        <dbReference type="Google" id="ProtNLM"/>
    </source>
</evidence>
<sequence>MLVAMLQDVMASALAVCTSSPSCPCFSLLISFIVNVLCEGDPTSCRETHDSPDVSDKCSPFTNPSHKTSFRFQQLCQS</sequence>
<feature type="chain" id="PRO_5043785922" description="Secreted protein" evidence="1">
    <location>
        <begin position="41"/>
        <end position="78"/>
    </location>
</feature>
<dbReference type="EMBL" id="DYDO01000004">
    <property type="protein sequence ID" value="DBA27299.1"/>
    <property type="molecule type" value="Genomic_DNA"/>
</dbReference>
<dbReference type="AlphaFoldDB" id="A0AAV3A7Y7"/>
<feature type="signal peptide" evidence="1">
    <location>
        <begin position="1"/>
        <end position="40"/>
    </location>
</feature>
<reference evidence="2" key="1">
    <citation type="thesis" date="2020" institute="ProQuest LLC" country="789 East Eisenhower Parkway, Ann Arbor, MI, USA">
        <title>Comparative Genomics and Chromosome Evolution.</title>
        <authorList>
            <person name="Mudd A.B."/>
        </authorList>
    </citation>
    <scope>NUCLEOTIDE SEQUENCE</scope>
    <source>
        <strain evidence="2">1538</strain>
        <tissue evidence="2">Blood</tissue>
    </source>
</reference>
<protein>
    <recommendedName>
        <fullName evidence="4">Secreted protein</fullName>
    </recommendedName>
</protein>
<proteinExistence type="predicted"/>
<name>A0AAV3A7Y7_PYXAD</name>
<organism evidence="2 3">
    <name type="scientific">Pyxicephalus adspersus</name>
    <name type="common">African bullfrog</name>
    <dbReference type="NCBI Taxonomy" id="30357"/>
    <lineage>
        <taxon>Eukaryota</taxon>
        <taxon>Metazoa</taxon>
        <taxon>Chordata</taxon>
        <taxon>Craniata</taxon>
        <taxon>Vertebrata</taxon>
        <taxon>Euteleostomi</taxon>
        <taxon>Amphibia</taxon>
        <taxon>Batrachia</taxon>
        <taxon>Anura</taxon>
        <taxon>Neobatrachia</taxon>
        <taxon>Ranoidea</taxon>
        <taxon>Pyxicephalidae</taxon>
        <taxon>Pyxicephalinae</taxon>
        <taxon>Pyxicephalus</taxon>
    </lineage>
</organism>